<dbReference type="PANTHER" id="PTHR37294:SF1">
    <property type="entry name" value="3'-5' EXORIBONUCLEASE YHAM"/>
    <property type="match status" value="1"/>
</dbReference>
<evidence type="ECO:0000256" key="1">
    <source>
        <dbReference type="ARBA" id="ARBA00022801"/>
    </source>
</evidence>
<dbReference type="InterPro" id="IPR006674">
    <property type="entry name" value="HD_domain"/>
</dbReference>
<accession>A0ABS5BI12</accession>
<name>A0ABS5BI12_9MOLU</name>
<dbReference type="Pfam" id="PF01966">
    <property type="entry name" value="HD"/>
    <property type="match status" value="1"/>
</dbReference>
<gene>
    <name evidence="3" type="ORF">FEF22_000265</name>
</gene>
<comment type="caution">
    <text evidence="3">The sequence shown here is derived from an EMBL/GenBank/DDBJ whole genome shotgun (WGS) entry which is preliminary data.</text>
</comment>
<keyword evidence="1" id="KW-0378">Hydrolase</keyword>
<sequence length="315" mass="36867">MKYKNQTQLFKNKTIGKKYKLVGKVNNINQGENFKNVEVLLPEKFAINMKLDMNSQIPFIEKIYIFEFIYTKKDDKNILLCQKFESIENVLNLKEIYKFYSYFFQCSPISFDNIEKNIKNYLCKIENEILYQITNNLFIKNKNKFLTIPAAFKMHHNYYGGLGHHTITMLKLSEVFLETYPFLNKDLLHSGIILHDMAKIKEFDFVNKTYTKEGILLGHLISGVNNIHEEACLLGIQNTEEILSLKHLIISHHGFLEYGAAKKPQISEALLLWFLDDMDAKFNSIETKIKKTEKGNFSEPLSVVDKKCFYKPNLE</sequence>
<reference evidence="3" key="1">
    <citation type="submission" date="2019-10" db="EMBL/GenBank/DDBJ databases">
        <title>Whole Genome Sequencing and Characterization of Texas Phoenix Palm Decline Phytoplasma Belongs to Lethal Yellowing (16SrIV) Group.</title>
        <authorList>
            <person name="Bao M."/>
        </authorList>
    </citation>
    <scope>NUCLEOTIDE SEQUENCE [LARGE SCALE GENOMIC DNA]</scope>
    <source>
        <strain evidence="3">ACPD</strain>
    </source>
</reference>
<dbReference type="SUPFAM" id="SSF109604">
    <property type="entry name" value="HD-domain/PDEase-like"/>
    <property type="match status" value="1"/>
</dbReference>
<evidence type="ECO:0000313" key="4">
    <source>
        <dbReference type="Proteomes" id="UP001192346"/>
    </source>
</evidence>
<proteinExistence type="predicted"/>
<feature type="domain" description="HD" evidence="2">
    <location>
        <begin position="164"/>
        <end position="280"/>
    </location>
</feature>
<keyword evidence="4" id="KW-1185">Reference proteome</keyword>
<dbReference type="Proteomes" id="UP001192346">
    <property type="component" value="Unassembled WGS sequence"/>
</dbReference>
<dbReference type="InterPro" id="IPR050798">
    <property type="entry name" value="YhaM_exoribonuc/phosphodiest"/>
</dbReference>
<protein>
    <submittedName>
        <fullName evidence="3">HD domain-containing protein</fullName>
    </submittedName>
</protein>
<dbReference type="EMBL" id="VBRA02000003">
    <property type="protein sequence ID" value="MBP3059223.1"/>
    <property type="molecule type" value="Genomic_DNA"/>
</dbReference>
<evidence type="ECO:0000313" key="3">
    <source>
        <dbReference type="EMBL" id="MBP3059223.1"/>
    </source>
</evidence>
<dbReference type="PANTHER" id="PTHR37294">
    <property type="entry name" value="3'-5' EXORIBONUCLEASE YHAM"/>
    <property type="match status" value="1"/>
</dbReference>
<dbReference type="RefSeq" id="WP_138107789.1">
    <property type="nucleotide sequence ID" value="NZ_VBRA02000003.1"/>
</dbReference>
<organism evidence="3 4">
    <name type="scientific">Texas Phoenix palm phytoplasma</name>
    <dbReference type="NCBI Taxonomy" id="176709"/>
    <lineage>
        <taxon>Bacteria</taxon>
        <taxon>Bacillati</taxon>
        <taxon>Mycoplasmatota</taxon>
        <taxon>Mollicutes</taxon>
        <taxon>Acholeplasmatales</taxon>
        <taxon>Acholeplasmataceae</taxon>
        <taxon>Candidatus Phytoplasma</taxon>
        <taxon>16SrIV (Coconut lethal yellows group)</taxon>
    </lineage>
</organism>
<evidence type="ECO:0000259" key="2">
    <source>
        <dbReference type="Pfam" id="PF01966"/>
    </source>
</evidence>